<dbReference type="InterPro" id="IPR011990">
    <property type="entry name" value="TPR-like_helical_dom_sf"/>
</dbReference>
<organism evidence="2 3">
    <name type="scientific">Pisum sativum</name>
    <name type="common">Garden pea</name>
    <name type="synonym">Lathyrus oleraceus</name>
    <dbReference type="NCBI Taxonomy" id="3888"/>
    <lineage>
        <taxon>Eukaryota</taxon>
        <taxon>Viridiplantae</taxon>
        <taxon>Streptophyta</taxon>
        <taxon>Embryophyta</taxon>
        <taxon>Tracheophyta</taxon>
        <taxon>Spermatophyta</taxon>
        <taxon>Magnoliopsida</taxon>
        <taxon>eudicotyledons</taxon>
        <taxon>Gunneridae</taxon>
        <taxon>Pentapetalae</taxon>
        <taxon>rosids</taxon>
        <taxon>fabids</taxon>
        <taxon>Fabales</taxon>
        <taxon>Fabaceae</taxon>
        <taxon>Papilionoideae</taxon>
        <taxon>50 kb inversion clade</taxon>
        <taxon>NPAAA clade</taxon>
        <taxon>Hologalegina</taxon>
        <taxon>IRL clade</taxon>
        <taxon>Fabeae</taxon>
        <taxon>Lathyrus</taxon>
    </lineage>
</organism>
<name>A0A9D5BK80_PEA</name>
<proteinExistence type="predicted"/>
<sequence>MTKLPREMNQGTYMSRKKETTSQARSYLKMAHGMKQSGTSLRIGAMLDATFESYQGEIRVLKMHQISFGGYTVDSLIPNTNSCQVLANQPYTLNQIKEQLVAMNNGLTIIENCISNDVGVSGFKLADEVFIDTDELSIDSSSLIAFSIETESVAARSNYATCSEIDPEKNTEIVVLLNNARKVDRARTHGDDLFESGQFIEACLTYGDGLKVNPFEFCPVSQYSSMLA</sequence>
<dbReference type="InterPro" id="IPR044534">
    <property type="entry name" value="TTL1-4"/>
</dbReference>
<comment type="caution">
    <text evidence="2">The sequence shown here is derived from an EMBL/GenBank/DDBJ whole genome shotgun (WGS) entry which is preliminary data.</text>
</comment>
<dbReference type="PANTHER" id="PTHR46050:SF29">
    <property type="entry name" value="TPR REPEAT-CONTAINING THIOREDOXIN TTL4"/>
    <property type="match status" value="1"/>
</dbReference>
<dbReference type="AlphaFoldDB" id="A0A9D5BK80"/>
<gene>
    <name evidence="2" type="ORF">KIW84_013322</name>
</gene>
<dbReference type="GO" id="GO:0005737">
    <property type="term" value="C:cytoplasm"/>
    <property type="evidence" value="ECO:0007669"/>
    <property type="project" value="TreeGrafter"/>
</dbReference>
<dbReference type="Gramene" id="Psat01G0332200-T1">
    <property type="protein sequence ID" value="KAI5445002.1"/>
    <property type="gene ID" value="KIW84_013322"/>
</dbReference>
<keyword evidence="3" id="KW-1185">Reference proteome</keyword>
<dbReference type="Gene3D" id="1.25.40.10">
    <property type="entry name" value="Tetratricopeptide repeat domain"/>
    <property type="match status" value="1"/>
</dbReference>
<dbReference type="Proteomes" id="UP001058974">
    <property type="component" value="Chromosome 1"/>
</dbReference>
<evidence type="ECO:0000313" key="2">
    <source>
        <dbReference type="EMBL" id="KAI5445002.1"/>
    </source>
</evidence>
<reference evidence="2 3" key="1">
    <citation type="journal article" date="2022" name="Nat. Genet.">
        <title>Improved pea reference genome and pan-genome highlight genomic features and evolutionary characteristics.</title>
        <authorList>
            <person name="Yang T."/>
            <person name="Liu R."/>
            <person name="Luo Y."/>
            <person name="Hu S."/>
            <person name="Wang D."/>
            <person name="Wang C."/>
            <person name="Pandey M.K."/>
            <person name="Ge S."/>
            <person name="Xu Q."/>
            <person name="Li N."/>
            <person name="Li G."/>
            <person name="Huang Y."/>
            <person name="Saxena R.K."/>
            <person name="Ji Y."/>
            <person name="Li M."/>
            <person name="Yan X."/>
            <person name="He Y."/>
            <person name="Liu Y."/>
            <person name="Wang X."/>
            <person name="Xiang C."/>
            <person name="Varshney R.K."/>
            <person name="Ding H."/>
            <person name="Gao S."/>
            <person name="Zong X."/>
        </authorList>
    </citation>
    <scope>NUCLEOTIDE SEQUENCE [LARGE SCALE GENOMIC DNA]</scope>
    <source>
        <strain evidence="2 3">cv. Zhongwan 6</strain>
    </source>
</reference>
<evidence type="ECO:0000313" key="3">
    <source>
        <dbReference type="Proteomes" id="UP001058974"/>
    </source>
</evidence>
<protein>
    <submittedName>
        <fullName evidence="2">Uncharacterized protein</fullName>
    </submittedName>
</protein>
<feature type="region of interest" description="Disordered" evidence="1">
    <location>
        <begin position="1"/>
        <end position="22"/>
    </location>
</feature>
<dbReference type="EMBL" id="JAMSHJ010000001">
    <property type="protein sequence ID" value="KAI5445002.1"/>
    <property type="molecule type" value="Genomic_DNA"/>
</dbReference>
<accession>A0A9D5BK80</accession>
<dbReference type="PANTHER" id="PTHR46050">
    <property type="entry name" value="TPR REPEAT-CONTAINING THIOREDOXIN"/>
    <property type="match status" value="1"/>
</dbReference>
<evidence type="ECO:0000256" key="1">
    <source>
        <dbReference type="SAM" id="MobiDB-lite"/>
    </source>
</evidence>